<proteinExistence type="predicted"/>
<dbReference type="AlphaFoldDB" id="A0A815J3M9"/>
<reference evidence="2" key="1">
    <citation type="submission" date="2021-02" db="EMBL/GenBank/DDBJ databases">
        <authorList>
            <person name="Nowell W R."/>
        </authorList>
    </citation>
    <scope>NUCLEOTIDE SEQUENCE</scope>
</reference>
<evidence type="ECO:0000313" key="3">
    <source>
        <dbReference type="Proteomes" id="UP000663882"/>
    </source>
</evidence>
<evidence type="ECO:0000313" key="2">
    <source>
        <dbReference type="EMBL" id="CAF1377137.1"/>
    </source>
</evidence>
<dbReference type="OrthoDB" id="10025918at2759"/>
<accession>A0A815J3M9</accession>
<organism evidence="2 3">
    <name type="scientific">Rotaria sordida</name>
    <dbReference type="NCBI Taxonomy" id="392033"/>
    <lineage>
        <taxon>Eukaryota</taxon>
        <taxon>Metazoa</taxon>
        <taxon>Spiralia</taxon>
        <taxon>Gnathifera</taxon>
        <taxon>Rotifera</taxon>
        <taxon>Eurotatoria</taxon>
        <taxon>Bdelloidea</taxon>
        <taxon>Philodinida</taxon>
        <taxon>Philodinidae</taxon>
        <taxon>Rotaria</taxon>
    </lineage>
</organism>
<sequence length="122" mass="13895">MTIKESSPSMMLLDESIDQSTTHLITDSLNENSPLVCPLTLKVIQATARHLPVISDPTYGYHDGFLRSRIPRSEGLVQGIIFRLECPEQLYADFEQKIHQLPEQLDEIEPLSDEEDENEIDN</sequence>
<feature type="region of interest" description="Disordered" evidence="1">
    <location>
        <begin position="102"/>
        <end position="122"/>
    </location>
</feature>
<comment type="caution">
    <text evidence="2">The sequence shown here is derived from an EMBL/GenBank/DDBJ whole genome shotgun (WGS) entry which is preliminary data.</text>
</comment>
<name>A0A815J3M9_9BILA</name>
<dbReference type="Proteomes" id="UP000663882">
    <property type="component" value="Unassembled WGS sequence"/>
</dbReference>
<feature type="compositionally biased region" description="Acidic residues" evidence="1">
    <location>
        <begin position="104"/>
        <end position="122"/>
    </location>
</feature>
<protein>
    <submittedName>
        <fullName evidence="2">Uncharacterized protein</fullName>
    </submittedName>
</protein>
<dbReference type="EMBL" id="CAJNOO010004318">
    <property type="protein sequence ID" value="CAF1377137.1"/>
    <property type="molecule type" value="Genomic_DNA"/>
</dbReference>
<evidence type="ECO:0000256" key="1">
    <source>
        <dbReference type="SAM" id="MobiDB-lite"/>
    </source>
</evidence>
<gene>
    <name evidence="2" type="ORF">RFH988_LOCUS33652</name>
</gene>